<evidence type="ECO:0000256" key="3">
    <source>
        <dbReference type="ARBA" id="ARBA00022801"/>
    </source>
</evidence>
<evidence type="ECO:0000259" key="5">
    <source>
        <dbReference type="PROSITE" id="PS51935"/>
    </source>
</evidence>
<comment type="similarity">
    <text evidence="1">Belongs to the peptidase C40 family.</text>
</comment>
<dbReference type="InterPro" id="IPR051202">
    <property type="entry name" value="Peptidase_C40"/>
</dbReference>
<dbReference type="Gene3D" id="3.90.1720.10">
    <property type="entry name" value="endopeptidase domain like (from Nostoc punctiforme)"/>
    <property type="match status" value="1"/>
</dbReference>
<accession>A0ABY8EHR1</accession>
<dbReference type="PANTHER" id="PTHR47053">
    <property type="entry name" value="MUREIN DD-ENDOPEPTIDASE MEPH-RELATED"/>
    <property type="match status" value="1"/>
</dbReference>
<keyword evidence="7" id="KW-1185">Reference proteome</keyword>
<dbReference type="SUPFAM" id="SSF54001">
    <property type="entry name" value="Cysteine proteinases"/>
    <property type="match status" value="1"/>
</dbReference>
<evidence type="ECO:0000256" key="2">
    <source>
        <dbReference type="ARBA" id="ARBA00022670"/>
    </source>
</evidence>
<dbReference type="PANTHER" id="PTHR47053:SF1">
    <property type="entry name" value="MUREIN DD-ENDOPEPTIDASE MEPH-RELATED"/>
    <property type="match status" value="1"/>
</dbReference>
<evidence type="ECO:0000256" key="1">
    <source>
        <dbReference type="ARBA" id="ARBA00007074"/>
    </source>
</evidence>
<dbReference type="Pfam" id="PF00877">
    <property type="entry name" value="NLPC_P60"/>
    <property type="match status" value="1"/>
</dbReference>
<dbReference type="RefSeq" id="WP_277733030.1">
    <property type="nucleotide sequence ID" value="NZ_CP120733.1"/>
</dbReference>
<dbReference type="Proteomes" id="UP001222800">
    <property type="component" value="Chromosome"/>
</dbReference>
<keyword evidence="3" id="KW-0378">Hydrolase</keyword>
<evidence type="ECO:0000313" key="7">
    <source>
        <dbReference type="Proteomes" id="UP001222800"/>
    </source>
</evidence>
<proteinExistence type="inferred from homology"/>
<organism evidence="6 7">
    <name type="scientific">Tepidibacter hydrothermalis</name>
    <dbReference type="NCBI Taxonomy" id="3036126"/>
    <lineage>
        <taxon>Bacteria</taxon>
        <taxon>Bacillati</taxon>
        <taxon>Bacillota</taxon>
        <taxon>Clostridia</taxon>
        <taxon>Peptostreptococcales</taxon>
        <taxon>Peptostreptococcaceae</taxon>
        <taxon>Tepidibacter</taxon>
    </lineage>
</organism>
<name>A0ABY8EHR1_9FIRM</name>
<dbReference type="PROSITE" id="PS51935">
    <property type="entry name" value="NLPC_P60"/>
    <property type="match status" value="1"/>
</dbReference>
<reference evidence="6 7" key="1">
    <citation type="submission" date="2023-03" db="EMBL/GenBank/DDBJ databases">
        <title>Complete genome sequence of Tepidibacter sp. SWIR-1, isolated from a deep-sea hydrothermal vent.</title>
        <authorList>
            <person name="Li X."/>
        </authorList>
    </citation>
    <scope>NUCLEOTIDE SEQUENCE [LARGE SCALE GENOMIC DNA]</scope>
    <source>
        <strain evidence="6 7">SWIR-1</strain>
    </source>
</reference>
<sequence>MNVREIYNQKITEIESRLPVSIRKNTVNRINSSKDKNNNFNNILKEHTNKLSNIKNKNLRKSESIKNNVIDFSKKYLNVPYVWGGNTPKGFDCSGFTKYVMKHFGIDINRVSKDQAKNGKFIPKKELKTGDLVFFDTKGNGVSHVGMYIGDDKFIHASSKYKKVVISPLNEGYYSETYVTGRRVLNS</sequence>
<dbReference type="InterPro" id="IPR000064">
    <property type="entry name" value="NLP_P60_dom"/>
</dbReference>
<gene>
    <name evidence="6" type="ORF">P4S50_03040</name>
</gene>
<feature type="domain" description="NlpC/P60" evidence="5">
    <location>
        <begin position="63"/>
        <end position="185"/>
    </location>
</feature>
<protein>
    <submittedName>
        <fullName evidence="6">C40 family peptidase</fullName>
    </submittedName>
</protein>
<dbReference type="InterPro" id="IPR038765">
    <property type="entry name" value="Papain-like_cys_pep_sf"/>
</dbReference>
<evidence type="ECO:0000256" key="4">
    <source>
        <dbReference type="ARBA" id="ARBA00022807"/>
    </source>
</evidence>
<keyword evidence="2" id="KW-0645">Protease</keyword>
<evidence type="ECO:0000313" key="6">
    <source>
        <dbReference type="EMBL" id="WFD11067.1"/>
    </source>
</evidence>
<keyword evidence="4" id="KW-0788">Thiol protease</keyword>
<dbReference type="EMBL" id="CP120733">
    <property type="protein sequence ID" value="WFD11067.1"/>
    <property type="molecule type" value="Genomic_DNA"/>
</dbReference>